<evidence type="ECO:0000256" key="7">
    <source>
        <dbReference type="ARBA" id="ARBA00023136"/>
    </source>
</evidence>
<dbReference type="GO" id="GO:0005789">
    <property type="term" value="C:endoplasmic reticulum membrane"/>
    <property type="evidence" value="ECO:0007669"/>
    <property type="project" value="UniProtKB-SubCell"/>
</dbReference>
<keyword evidence="13" id="KW-1185">Reference proteome</keyword>
<keyword evidence="8 9" id="KW-0012">Acyltransferase</keyword>
<evidence type="ECO:0000313" key="13">
    <source>
        <dbReference type="Proteomes" id="UP000694395"/>
    </source>
</evidence>
<protein>
    <recommendedName>
        <fullName evidence="9">O-acyltransferase</fullName>
    </recommendedName>
</protein>
<feature type="transmembrane region" description="Helical" evidence="11">
    <location>
        <begin position="447"/>
        <end position="465"/>
    </location>
</feature>
<name>A0A8K9V6M8_ONCMY</name>
<comment type="subcellular location">
    <subcellularLocation>
        <location evidence="1 9">Endoplasmic reticulum membrane</location>
        <topology evidence="1 9">Multi-pass membrane protein</topology>
    </subcellularLocation>
</comment>
<keyword evidence="5 9" id="KW-0256">Endoplasmic reticulum</keyword>
<feature type="transmembrane region" description="Helical" evidence="11">
    <location>
        <begin position="421"/>
        <end position="440"/>
    </location>
</feature>
<evidence type="ECO:0000256" key="10">
    <source>
        <dbReference type="PIRSR" id="PIRSR000439-1"/>
    </source>
</evidence>
<dbReference type="Proteomes" id="UP000694395">
    <property type="component" value="Chromosome 2"/>
</dbReference>
<sequence>MEETGALIRKRRATISTGKCVPLKQVNGRSEVDESVNGRSDSGNIVTKRNVSDLPSTTVHVFKLSHVSPCLSCHRLQESLLSSASGYRNYRGVLNWCVVMLVLSNARLFLENLLKYGILVDPIQVVSLFIKDPYNMPAACLVIGMRTLLCSSLLSLQGCISERVGLLVHSINLSVTLCFPVTIVLMVKSITPVGGASALGVYTVLFLKLYSYKDVNKWCREMSHAKARSLARSLSCKSSVSTVSYPGNVTLRDLYYFVFAPTLCYELNFPRSPRIRMSFLLRRLFEMVSSWMIPIIQSSMKPLEDMDLPMMMERLLRLAVPNHLLWLIFFYWFFHSSLNFIAELLQFGDREFYRDWWNSETITYFWQNWNIPVHKWCLRHFYKPLLKSGVSKWLGQSAVFLASAFFHEYLVSVPLKMLRPWAFMGMMAQLPLAWFVARFLRGNYGNAAVWLSLIIGQPIAVLMYVHDYYVLHYREGSAGGGPE</sequence>
<keyword evidence="6 11" id="KW-1133">Transmembrane helix</keyword>
<keyword evidence="4 11" id="KW-0812">Transmembrane</keyword>
<dbReference type="PANTHER" id="PTHR10408:SF18">
    <property type="entry name" value="O-ACYLTRANSFERASE"/>
    <property type="match status" value="1"/>
</dbReference>
<organism evidence="12 13">
    <name type="scientific">Oncorhynchus mykiss</name>
    <name type="common">Rainbow trout</name>
    <name type="synonym">Salmo gairdneri</name>
    <dbReference type="NCBI Taxonomy" id="8022"/>
    <lineage>
        <taxon>Eukaryota</taxon>
        <taxon>Metazoa</taxon>
        <taxon>Chordata</taxon>
        <taxon>Craniata</taxon>
        <taxon>Vertebrata</taxon>
        <taxon>Euteleostomi</taxon>
        <taxon>Actinopterygii</taxon>
        <taxon>Neopterygii</taxon>
        <taxon>Teleostei</taxon>
        <taxon>Protacanthopterygii</taxon>
        <taxon>Salmoniformes</taxon>
        <taxon>Salmonidae</taxon>
        <taxon>Salmoninae</taxon>
        <taxon>Oncorhynchus</taxon>
    </lineage>
</organism>
<keyword evidence="7 9" id="KW-0472">Membrane</keyword>
<evidence type="ECO:0000313" key="12">
    <source>
        <dbReference type="Ensembl" id="ENSOMYP00000120018.1"/>
    </source>
</evidence>
<dbReference type="GO" id="GO:0004144">
    <property type="term" value="F:diacylglycerol O-acyltransferase activity"/>
    <property type="evidence" value="ECO:0007669"/>
    <property type="project" value="TreeGrafter"/>
</dbReference>
<dbReference type="GeneTree" id="ENSGT00950000183081"/>
<feature type="transmembrane region" description="Helical" evidence="11">
    <location>
        <begin position="134"/>
        <end position="154"/>
    </location>
</feature>
<reference evidence="12" key="3">
    <citation type="submission" date="2025-09" db="UniProtKB">
        <authorList>
            <consortium name="Ensembl"/>
        </authorList>
    </citation>
    <scope>IDENTIFICATION</scope>
</reference>
<evidence type="ECO:0000256" key="1">
    <source>
        <dbReference type="ARBA" id="ARBA00004477"/>
    </source>
</evidence>
<dbReference type="InterPro" id="IPR014371">
    <property type="entry name" value="Oat_ACAT_DAG_ARE"/>
</dbReference>
<reference evidence="12" key="1">
    <citation type="submission" date="2020-07" db="EMBL/GenBank/DDBJ databases">
        <title>A long reads based de novo assembly of the rainbow trout Arlee double haploid line genome.</title>
        <authorList>
            <person name="Gao G."/>
            <person name="Palti Y."/>
        </authorList>
    </citation>
    <scope>NUCLEOTIDE SEQUENCE [LARGE SCALE GENOMIC DNA]</scope>
</reference>
<dbReference type="GO" id="GO:0019432">
    <property type="term" value="P:triglyceride biosynthetic process"/>
    <property type="evidence" value="ECO:0007669"/>
    <property type="project" value="TreeGrafter"/>
</dbReference>
<feature type="transmembrane region" description="Helical" evidence="11">
    <location>
        <begin position="93"/>
        <end position="114"/>
    </location>
</feature>
<feature type="transmembrane region" description="Helical" evidence="11">
    <location>
        <begin position="193"/>
        <end position="212"/>
    </location>
</feature>
<feature type="transmembrane region" description="Helical" evidence="11">
    <location>
        <begin position="166"/>
        <end position="187"/>
    </location>
</feature>
<evidence type="ECO:0000256" key="6">
    <source>
        <dbReference type="ARBA" id="ARBA00022989"/>
    </source>
</evidence>
<evidence type="ECO:0000256" key="5">
    <source>
        <dbReference type="ARBA" id="ARBA00022824"/>
    </source>
</evidence>
<dbReference type="InterPro" id="IPR004299">
    <property type="entry name" value="MBOAT_fam"/>
</dbReference>
<dbReference type="Ensembl" id="ENSOMYT00000121742.1">
    <property type="protein sequence ID" value="ENSOMYP00000120018.1"/>
    <property type="gene ID" value="ENSOMYG00000064075.1"/>
</dbReference>
<reference evidence="12" key="2">
    <citation type="submission" date="2025-08" db="UniProtKB">
        <authorList>
            <consortium name="Ensembl"/>
        </authorList>
    </citation>
    <scope>IDENTIFICATION</scope>
</reference>
<evidence type="ECO:0000256" key="2">
    <source>
        <dbReference type="ARBA" id="ARBA00009010"/>
    </source>
</evidence>
<evidence type="ECO:0000256" key="11">
    <source>
        <dbReference type="SAM" id="Phobius"/>
    </source>
</evidence>
<dbReference type="Pfam" id="PF03062">
    <property type="entry name" value="MBOAT"/>
    <property type="match status" value="1"/>
</dbReference>
<evidence type="ECO:0000256" key="8">
    <source>
        <dbReference type="ARBA" id="ARBA00023315"/>
    </source>
</evidence>
<feature type="transmembrane region" description="Helical" evidence="11">
    <location>
        <begin position="323"/>
        <end position="345"/>
    </location>
</feature>
<dbReference type="AlphaFoldDB" id="A0A8K9V6M8"/>
<dbReference type="PIRSF" id="PIRSF000439">
    <property type="entry name" value="Oat_ACAT_DAG_ARE"/>
    <property type="match status" value="1"/>
</dbReference>
<evidence type="ECO:0000256" key="3">
    <source>
        <dbReference type="ARBA" id="ARBA00022679"/>
    </source>
</evidence>
<accession>A0A8K9V6M8</accession>
<comment type="similarity">
    <text evidence="2 9">Belongs to the membrane-bound acyltransferase family. Sterol o-acyltransferase subfamily.</text>
</comment>
<gene>
    <name evidence="12" type="primary">LOC110506952</name>
</gene>
<feature type="active site" evidence="10">
    <location>
        <position position="407"/>
    </location>
</feature>
<keyword evidence="3 9" id="KW-0808">Transferase</keyword>
<dbReference type="PANTHER" id="PTHR10408">
    <property type="entry name" value="STEROL O-ACYLTRANSFERASE"/>
    <property type="match status" value="1"/>
</dbReference>
<evidence type="ECO:0000256" key="9">
    <source>
        <dbReference type="PIRNR" id="PIRNR000439"/>
    </source>
</evidence>
<evidence type="ECO:0000256" key="4">
    <source>
        <dbReference type="ARBA" id="ARBA00022692"/>
    </source>
</evidence>
<proteinExistence type="inferred from homology"/>